<evidence type="ECO:0008006" key="4">
    <source>
        <dbReference type="Google" id="ProtNLM"/>
    </source>
</evidence>
<dbReference type="InterPro" id="IPR016181">
    <property type="entry name" value="Acyl_CoA_acyltransferase"/>
</dbReference>
<feature type="region of interest" description="Disordered" evidence="1">
    <location>
        <begin position="64"/>
        <end position="94"/>
    </location>
</feature>
<gene>
    <name evidence="2" type="ORF">DL764_003011</name>
</gene>
<dbReference type="Gene3D" id="3.40.630.30">
    <property type="match status" value="1"/>
</dbReference>
<dbReference type="Pfam" id="PF12223">
    <property type="entry name" value="DUF3602"/>
    <property type="match status" value="1"/>
</dbReference>
<feature type="region of interest" description="Disordered" evidence="1">
    <location>
        <begin position="243"/>
        <end position="262"/>
    </location>
</feature>
<feature type="region of interest" description="Disordered" evidence="1">
    <location>
        <begin position="102"/>
        <end position="121"/>
    </location>
</feature>
<name>A0A4V1XBL9_9PEZI</name>
<protein>
    <recommendedName>
        <fullName evidence="4">N-acetyltransferase domain-containing protein</fullName>
    </recommendedName>
</protein>
<comment type="caution">
    <text evidence="2">The sequence shown here is derived from an EMBL/GenBank/DDBJ whole genome shotgun (WGS) entry which is preliminary data.</text>
</comment>
<dbReference type="InterPro" id="IPR022024">
    <property type="entry name" value="DUF3602"/>
</dbReference>
<keyword evidence="3" id="KW-1185">Reference proteome</keyword>
<dbReference type="Proteomes" id="UP000293360">
    <property type="component" value="Unassembled WGS sequence"/>
</dbReference>
<sequence length="452" mass="49278">MTGRTSTGRGGAGNIADSSKSPKLNPADLQTPTLKGAVYTTGRGGSGNMAANTAPIEARIAQDVEPIERQSSTGPTHVGRGGAANIARRDSGEVAAATDIAKTKGANDEHKKDNQHQHQGLAEKAKGLFKKVALSAIRYRMYPQMKAETMTVEVTRYKEPPAPLLALLRRHVPHSLPLLRRLQFTRFPGGITEHARVLWASDVKPVDDLPDSAHFTAGYLDFSRGPETELWLYSSLERDRSLAAEDDPTAAHADHPAASQAEATLREVKRLRDEYYRRGDANGSGGGGGGEEGEKGGGRPQPTVLIGTLSERLRRALADRGVAFPYVDAYDKWLFRVGSLPEGMRWDIVRRGDIPLVLSRTHIKRRERTVALLRSTAIKREDRPDSSLSSLHCEPEYRGRGLAKAVAVKLLRDHLKDYGDEGYGWADAEPDNPSSQGVCNSLGGQIAWTVSW</sequence>
<dbReference type="InterPro" id="IPR053203">
    <property type="entry name" value="Cisplatin_resist-associated"/>
</dbReference>
<dbReference type="AlphaFoldDB" id="A0A4V1XBL9"/>
<dbReference type="PANTHER" id="PTHR34693:SF1">
    <property type="entry name" value="PROTEIN PAR32"/>
    <property type="match status" value="1"/>
</dbReference>
<evidence type="ECO:0000256" key="1">
    <source>
        <dbReference type="SAM" id="MobiDB-lite"/>
    </source>
</evidence>
<dbReference type="PANTHER" id="PTHR34693">
    <property type="entry name" value="PROTEIN PAR32"/>
    <property type="match status" value="1"/>
</dbReference>
<accession>A0A4V1XBL9</accession>
<proteinExistence type="predicted"/>
<dbReference type="STRING" id="155417.A0A4V1XBL9"/>
<feature type="region of interest" description="Disordered" evidence="1">
    <location>
        <begin position="1"/>
        <end position="50"/>
    </location>
</feature>
<dbReference type="OrthoDB" id="61870at2759"/>
<dbReference type="SUPFAM" id="SSF55729">
    <property type="entry name" value="Acyl-CoA N-acyltransferases (Nat)"/>
    <property type="match status" value="1"/>
</dbReference>
<feature type="compositionally biased region" description="Polar residues" evidence="1">
    <location>
        <begin position="16"/>
        <end position="33"/>
    </location>
</feature>
<evidence type="ECO:0000313" key="2">
    <source>
        <dbReference type="EMBL" id="RYP06709.1"/>
    </source>
</evidence>
<reference evidence="2 3" key="1">
    <citation type="submission" date="2018-06" db="EMBL/GenBank/DDBJ databases">
        <title>Complete Genomes of Monosporascus.</title>
        <authorList>
            <person name="Robinson A.J."/>
            <person name="Natvig D.O."/>
        </authorList>
    </citation>
    <scope>NUCLEOTIDE SEQUENCE [LARGE SCALE GENOMIC DNA]</scope>
    <source>
        <strain evidence="2 3">CBS 110550</strain>
    </source>
</reference>
<feature type="region of interest" description="Disordered" evidence="1">
    <location>
        <begin position="276"/>
        <end position="304"/>
    </location>
</feature>
<organism evidence="2 3">
    <name type="scientific">Monosporascus ibericus</name>
    <dbReference type="NCBI Taxonomy" id="155417"/>
    <lineage>
        <taxon>Eukaryota</taxon>
        <taxon>Fungi</taxon>
        <taxon>Dikarya</taxon>
        <taxon>Ascomycota</taxon>
        <taxon>Pezizomycotina</taxon>
        <taxon>Sordariomycetes</taxon>
        <taxon>Xylariomycetidae</taxon>
        <taxon>Xylariales</taxon>
        <taxon>Xylariales incertae sedis</taxon>
        <taxon>Monosporascus</taxon>
    </lineage>
</organism>
<dbReference type="EMBL" id="QJNU01000119">
    <property type="protein sequence ID" value="RYP06709.1"/>
    <property type="molecule type" value="Genomic_DNA"/>
</dbReference>
<evidence type="ECO:0000313" key="3">
    <source>
        <dbReference type="Proteomes" id="UP000293360"/>
    </source>
</evidence>